<dbReference type="RefSeq" id="WP_071136533.1">
    <property type="nucleotide sequence ID" value="NZ_DUQN01000061.1"/>
</dbReference>
<evidence type="ECO:0000313" key="6">
    <source>
        <dbReference type="EMBL" id="SCM56989.1"/>
    </source>
</evidence>
<evidence type="ECO:0000313" key="7">
    <source>
        <dbReference type="Proteomes" id="UP000178485"/>
    </source>
</evidence>
<dbReference type="PANTHER" id="PTHR24567">
    <property type="entry name" value="CRP FAMILY TRANSCRIPTIONAL REGULATORY PROTEIN"/>
    <property type="match status" value="1"/>
</dbReference>
<dbReference type="InterPro" id="IPR050397">
    <property type="entry name" value="Env_Response_Regulators"/>
</dbReference>
<evidence type="ECO:0000259" key="4">
    <source>
        <dbReference type="PROSITE" id="PS50042"/>
    </source>
</evidence>
<dbReference type="AlphaFoldDB" id="A0A1G4G5Z9"/>
<dbReference type="SUPFAM" id="SSF51206">
    <property type="entry name" value="cAMP-binding domain-like"/>
    <property type="match status" value="1"/>
</dbReference>
<evidence type="ECO:0000256" key="2">
    <source>
        <dbReference type="ARBA" id="ARBA00023125"/>
    </source>
</evidence>
<dbReference type="SUPFAM" id="SSF46785">
    <property type="entry name" value="Winged helix' DNA-binding domain"/>
    <property type="match status" value="1"/>
</dbReference>
<dbReference type="InterPro" id="IPR000595">
    <property type="entry name" value="cNMP-bd_dom"/>
</dbReference>
<keyword evidence="1" id="KW-0805">Transcription regulation</keyword>
<dbReference type="SMART" id="SM00419">
    <property type="entry name" value="HTH_CRP"/>
    <property type="match status" value="1"/>
</dbReference>
<dbReference type="PROSITE" id="PS51063">
    <property type="entry name" value="HTH_CRP_2"/>
    <property type="match status" value="1"/>
</dbReference>
<dbReference type="CDD" id="cd00038">
    <property type="entry name" value="CAP_ED"/>
    <property type="match status" value="1"/>
</dbReference>
<dbReference type="GO" id="GO:0003700">
    <property type="term" value="F:DNA-binding transcription factor activity"/>
    <property type="evidence" value="ECO:0007669"/>
    <property type="project" value="TreeGrafter"/>
</dbReference>
<evidence type="ECO:0000259" key="5">
    <source>
        <dbReference type="PROSITE" id="PS51063"/>
    </source>
</evidence>
<dbReference type="SMART" id="SM00100">
    <property type="entry name" value="cNMP"/>
    <property type="match status" value="1"/>
</dbReference>
<dbReference type="Gene3D" id="2.60.120.10">
    <property type="entry name" value="Jelly Rolls"/>
    <property type="match status" value="1"/>
</dbReference>
<dbReference type="InterPro" id="IPR018490">
    <property type="entry name" value="cNMP-bd_dom_sf"/>
</dbReference>
<organism evidence="6 7">
    <name type="scientific">Petrimonas mucosa</name>
    <dbReference type="NCBI Taxonomy" id="1642646"/>
    <lineage>
        <taxon>Bacteria</taxon>
        <taxon>Pseudomonadati</taxon>
        <taxon>Bacteroidota</taxon>
        <taxon>Bacteroidia</taxon>
        <taxon>Bacteroidales</taxon>
        <taxon>Dysgonomonadaceae</taxon>
        <taxon>Petrimonas</taxon>
    </lineage>
</organism>
<dbReference type="Pfam" id="PF13545">
    <property type="entry name" value="HTH_Crp_2"/>
    <property type="match status" value="1"/>
</dbReference>
<proteinExistence type="predicted"/>
<feature type="domain" description="HTH crp-type" evidence="5">
    <location>
        <begin position="148"/>
        <end position="215"/>
    </location>
</feature>
<protein>
    <submittedName>
        <fullName evidence="6">Electron transport regulator A</fullName>
    </submittedName>
</protein>
<dbReference type="EMBL" id="LT608328">
    <property type="protein sequence ID" value="SCM56989.1"/>
    <property type="molecule type" value="Genomic_DNA"/>
</dbReference>
<dbReference type="Pfam" id="PF00027">
    <property type="entry name" value="cNMP_binding"/>
    <property type="match status" value="1"/>
</dbReference>
<evidence type="ECO:0000256" key="3">
    <source>
        <dbReference type="ARBA" id="ARBA00023163"/>
    </source>
</evidence>
<dbReference type="GO" id="GO:0003677">
    <property type="term" value="F:DNA binding"/>
    <property type="evidence" value="ECO:0007669"/>
    <property type="project" value="UniProtKB-KW"/>
</dbReference>
<dbReference type="GO" id="GO:0005829">
    <property type="term" value="C:cytosol"/>
    <property type="evidence" value="ECO:0007669"/>
    <property type="project" value="TreeGrafter"/>
</dbReference>
<keyword evidence="3" id="KW-0804">Transcription</keyword>
<keyword evidence="2" id="KW-0238">DNA-binding</keyword>
<name>A0A1G4G5Z9_9BACT</name>
<reference evidence="6 7" key="1">
    <citation type="submission" date="2016-08" db="EMBL/GenBank/DDBJ databases">
        <authorList>
            <person name="Seilhamer J.J."/>
        </authorList>
    </citation>
    <scope>NUCLEOTIDE SEQUENCE [LARGE SCALE GENOMIC DNA]</scope>
    <source>
        <strain evidence="6">ING2-E5A</strain>
    </source>
</reference>
<feature type="domain" description="Cyclic nucleotide-binding" evidence="4">
    <location>
        <begin position="11"/>
        <end position="59"/>
    </location>
</feature>
<dbReference type="Proteomes" id="UP000178485">
    <property type="component" value="Chromosome i"/>
</dbReference>
<dbReference type="InterPro" id="IPR036390">
    <property type="entry name" value="WH_DNA-bd_sf"/>
</dbReference>
<keyword evidence="7" id="KW-1185">Reference proteome</keyword>
<dbReference type="STRING" id="1642646.ING2E5A_1135"/>
<dbReference type="InterPro" id="IPR014710">
    <property type="entry name" value="RmlC-like_jellyroll"/>
</dbReference>
<evidence type="ECO:0000256" key="1">
    <source>
        <dbReference type="ARBA" id="ARBA00023015"/>
    </source>
</evidence>
<dbReference type="PANTHER" id="PTHR24567:SF58">
    <property type="entry name" value="CYCLIC AMP-BINDING REGULATORY PROTEIN"/>
    <property type="match status" value="1"/>
</dbReference>
<dbReference type="InterPro" id="IPR012318">
    <property type="entry name" value="HTH_CRP"/>
</dbReference>
<dbReference type="KEGG" id="pmuc:ING2E5A_1135"/>
<dbReference type="PROSITE" id="PS50042">
    <property type="entry name" value="CNMP_BINDING_3"/>
    <property type="match status" value="1"/>
</dbReference>
<accession>A0A1G4G5Z9</accession>
<sequence length="220" mass="25240">MQNTALSDCPLFSGMDEESLDQFISGTVSEVRTFQKGEYVVRQGDNISFLYLLTEGIVRTGMITAEGNLVEIEFIEAVRPLASAFLFSDHHRFPVDVIAMEKSVVFLIPKSLLLKEMMLNETLLRNFLRLNSNMTVFLSGKLKMLSIKSLRAKLSLYILENTSYEKNSFMLKRTQTQLAEYFGVQRPSLARTIGEMINEGVISLYKRELKVLNREKLERY</sequence>
<gene>
    <name evidence="6" type="primary">etrA</name>
    <name evidence="6" type="ORF">ING2E5A_1135</name>
</gene>